<evidence type="ECO:0000256" key="2">
    <source>
        <dbReference type="PROSITE-ProRule" id="PRU00176"/>
    </source>
</evidence>
<evidence type="ECO:0000313" key="5">
    <source>
        <dbReference type="Proteomes" id="UP001163823"/>
    </source>
</evidence>
<reference evidence="4" key="1">
    <citation type="journal article" date="2023" name="Science">
        <title>Elucidation of the pathway for biosynthesis of saponin adjuvants from the soapbark tree.</title>
        <authorList>
            <person name="Reed J."/>
            <person name="Orme A."/>
            <person name="El-Demerdash A."/>
            <person name="Owen C."/>
            <person name="Martin L.B.B."/>
            <person name="Misra R.C."/>
            <person name="Kikuchi S."/>
            <person name="Rejzek M."/>
            <person name="Martin A.C."/>
            <person name="Harkess A."/>
            <person name="Leebens-Mack J."/>
            <person name="Louveau T."/>
            <person name="Stephenson M.J."/>
            <person name="Osbourn A."/>
        </authorList>
    </citation>
    <scope>NUCLEOTIDE SEQUENCE</scope>
    <source>
        <strain evidence="4">S10</strain>
    </source>
</reference>
<dbReference type="KEGG" id="qsa:O6P43_013334"/>
<evidence type="ECO:0000256" key="1">
    <source>
        <dbReference type="ARBA" id="ARBA00022884"/>
    </source>
</evidence>
<dbReference type="SMART" id="SM00360">
    <property type="entry name" value="RRM"/>
    <property type="match status" value="2"/>
</dbReference>
<dbReference type="GO" id="GO:0009535">
    <property type="term" value="C:chloroplast thylakoid membrane"/>
    <property type="evidence" value="ECO:0007669"/>
    <property type="project" value="TreeGrafter"/>
</dbReference>
<proteinExistence type="predicted"/>
<dbReference type="Proteomes" id="UP001163823">
    <property type="component" value="Chromosome 5"/>
</dbReference>
<gene>
    <name evidence="4" type="ORF">O6P43_013334</name>
</gene>
<comment type="caution">
    <text evidence="4">The sequence shown here is derived from an EMBL/GenBank/DDBJ whole genome shotgun (WGS) entry which is preliminary data.</text>
</comment>
<evidence type="ECO:0000313" key="4">
    <source>
        <dbReference type="EMBL" id="KAJ7969359.1"/>
    </source>
</evidence>
<dbReference type="InterPro" id="IPR035979">
    <property type="entry name" value="RBD_domain_sf"/>
</dbReference>
<organism evidence="4 5">
    <name type="scientific">Quillaja saponaria</name>
    <name type="common">Soap bark tree</name>
    <dbReference type="NCBI Taxonomy" id="32244"/>
    <lineage>
        <taxon>Eukaryota</taxon>
        <taxon>Viridiplantae</taxon>
        <taxon>Streptophyta</taxon>
        <taxon>Embryophyta</taxon>
        <taxon>Tracheophyta</taxon>
        <taxon>Spermatophyta</taxon>
        <taxon>Magnoliopsida</taxon>
        <taxon>eudicotyledons</taxon>
        <taxon>Gunneridae</taxon>
        <taxon>Pentapetalae</taxon>
        <taxon>rosids</taxon>
        <taxon>fabids</taxon>
        <taxon>Fabales</taxon>
        <taxon>Quillajaceae</taxon>
        <taxon>Quillaja</taxon>
    </lineage>
</organism>
<feature type="domain" description="RRM" evidence="3">
    <location>
        <begin position="224"/>
        <end position="301"/>
    </location>
</feature>
<accession>A0AAD7PW03</accession>
<dbReference type="PROSITE" id="PS50102">
    <property type="entry name" value="RRM"/>
    <property type="match status" value="2"/>
</dbReference>
<evidence type="ECO:0000259" key="3">
    <source>
        <dbReference type="PROSITE" id="PS50102"/>
    </source>
</evidence>
<dbReference type="InterPro" id="IPR012677">
    <property type="entry name" value="Nucleotide-bd_a/b_plait_sf"/>
</dbReference>
<dbReference type="EMBL" id="JARAOO010000005">
    <property type="protein sequence ID" value="KAJ7969359.1"/>
    <property type="molecule type" value="Genomic_DNA"/>
</dbReference>
<protein>
    <submittedName>
        <fullName evidence="4">RNA-binding protein CP31B, chloroplastic</fullName>
    </submittedName>
</protein>
<dbReference type="GO" id="GO:0003729">
    <property type="term" value="F:mRNA binding"/>
    <property type="evidence" value="ECO:0007669"/>
    <property type="project" value="TreeGrafter"/>
</dbReference>
<feature type="domain" description="RRM" evidence="3">
    <location>
        <begin position="121"/>
        <end position="199"/>
    </location>
</feature>
<dbReference type="PANTHER" id="PTHR48025:SF7">
    <property type="entry name" value="RNA-BINDING (RRM_RBD_RNP MOTIFS) FAMILY PROTEIN"/>
    <property type="match status" value="1"/>
</dbReference>
<dbReference type="PANTHER" id="PTHR48025">
    <property type="entry name" value="OS02G0815200 PROTEIN"/>
    <property type="match status" value="1"/>
</dbReference>
<dbReference type="AlphaFoldDB" id="A0AAD7PW03"/>
<sequence length="303" mass="33276">MAATTICFTSPFSSLIYENKIQTAVAGKQPILCSAYTPSSIRLGHQKFLCLHALLLPQPNSSYLFGAASSLGSRNRARVSTVLAVVDEEAVIAGVKENDKWGEQNCYISGEQKQKKLARPCEIYVCNLPRSCDVSELLDMFKPYGNVVSVEICRNAESGKSRGSGYVTMGSINSAKIAIAALDGSDVGGREMRVRFSVEINPGRRNGDTMNSSPQKVIIYESPYKLYVGNLAWAIKPDELRNHFQRFGTVVSSRVLHDRKAGKNRVYGFLSFLSEAERDSAKTLDGKAFNGRTLVVRDGVERS</sequence>
<dbReference type="Pfam" id="PF00076">
    <property type="entry name" value="RRM_1"/>
    <property type="match status" value="2"/>
</dbReference>
<dbReference type="InterPro" id="IPR050502">
    <property type="entry name" value="Euk_RNA-bind_prot"/>
</dbReference>
<dbReference type="SUPFAM" id="SSF54928">
    <property type="entry name" value="RNA-binding domain, RBD"/>
    <property type="match status" value="2"/>
</dbReference>
<name>A0AAD7PW03_QUISA</name>
<dbReference type="InterPro" id="IPR000504">
    <property type="entry name" value="RRM_dom"/>
</dbReference>
<keyword evidence="5" id="KW-1185">Reference proteome</keyword>
<dbReference type="Gene3D" id="3.30.70.330">
    <property type="match status" value="2"/>
</dbReference>
<dbReference type="GO" id="GO:1901259">
    <property type="term" value="P:chloroplast rRNA processing"/>
    <property type="evidence" value="ECO:0007669"/>
    <property type="project" value="TreeGrafter"/>
</dbReference>
<keyword evidence="1 2" id="KW-0694">RNA-binding</keyword>